<evidence type="ECO:0000313" key="3">
    <source>
        <dbReference type="EMBL" id="TFZ82155.1"/>
    </source>
</evidence>
<gene>
    <name evidence="3" type="ORF">E4680_09015</name>
</gene>
<accession>A0A4Z0F9T9</accession>
<keyword evidence="4" id="KW-1185">Reference proteome</keyword>
<name>A0A4Z0F9T9_9GAMM</name>
<reference evidence="3 4" key="1">
    <citation type="journal article" date="2019" name="ISME J.">
        <title>Candidatus Macondimonas diazotrophica, a novel gammaproteobacterial genus dominating crude-oil-contaminated coastal sediments.</title>
        <authorList>
            <person name="Karthikeyan S."/>
            <person name="Konstantinidis K."/>
        </authorList>
    </citation>
    <scope>NUCLEOTIDE SEQUENCE [LARGE SCALE GENOMIC DNA]</scope>
    <source>
        <strain evidence="3 4">KTK01</strain>
    </source>
</reference>
<feature type="domain" description="Response regulatory" evidence="2">
    <location>
        <begin position="15"/>
        <end position="128"/>
    </location>
</feature>
<dbReference type="Proteomes" id="UP000297890">
    <property type="component" value="Unassembled WGS sequence"/>
</dbReference>
<dbReference type="RefSeq" id="WP_135282083.1">
    <property type="nucleotide sequence ID" value="NZ_SRIO01000011.1"/>
</dbReference>
<dbReference type="InterPro" id="IPR001789">
    <property type="entry name" value="Sig_transdc_resp-reg_receiver"/>
</dbReference>
<dbReference type="OrthoDB" id="8563041at2"/>
<sequence length="132" mass="14018">MQIGVESARAVENRRVFVVDSDEIIRAALQFMLHDENEAHEIESMDAAIQKAADWPPDLILVGQELLRSAGSSAVLERLKATLGPVPVVLVGDTADAAVCQALDGGAQAVIPLPLKLESVRAAVDQALGRRA</sequence>
<dbReference type="SMART" id="SM00448">
    <property type="entry name" value="REC"/>
    <property type="match status" value="1"/>
</dbReference>
<dbReference type="EMBL" id="SRIO01000011">
    <property type="protein sequence ID" value="TFZ82155.1"/>
    <property type="molecule type" value="Genomic_DNA"/>
</dbReference>
<protein>
    <submittedName>
        <fullName evidence="3">Response regulator</fullName>
    </submittedName>
</protein>
<dbReference type="Gene3D" id="3.40.50.2300">
    <property type="match status" value="1"/>
</dbReference>
<organism evidence="3 4">
    <name type="scientific">Candidatus Macondimonas diazotrophica</name>
    <dbReference type="NCBI Taxonomy" id="2305248"/>
    <lineage>
        <taxon>Bacteria</taxon>
        <taxon>Pseudomonadati</taxon>
        <taxon>Pseudomonadota</taxon>
        <taxon>Gammaproteobacteria</taxon>
        <taxon>Chromatiales</taxon>
        <taxon>Ectothiorhodospiraceae</taxon>
        <taxon>Candidatus Macondimonas</taxon>
    </lineage>
</organism>
<comment type="caution">
    <text evidence="1">Lacks conserved residue(s) required for the propagation of feature annotation.</text>
</comment>
<evidence type="ECO:0000256" key="1">
    <source>
        <dbReference type="PROSITE-ProRule" id="PRU00169"/>
    </source>
</evidence>
<dbReference type="AlphaFoldDB" id="A0A4Z0F9T9"/>
<dbReference type="InterPro" id="IPR011006">
    <property type="entry name" value="CheY-like_superfamily"/>
</dbReference>
<comment type="caution">
    <text evidence="3">The sequence shown here is derived from an EMBL/GenBank/DDBJ whole genome shotgun (WGS) entry which is preliminary data.</text>
</comment>
<evidence type="ECO:0000259" key="2">
    <source>
        <dbReference type="PROSITE" id="PS50110"/>
    </source>
</evidence>
<dbReference type="SUPFAM" id="SSF52172">
    <property type="entry name" value="CheY-like"/>
    <property type="match status" value="1"/>
</dbReference>
<dbReference type="PROSITE" id="PS50110">
    <property type="entry name" value="RESPONSE_REGULATORY"/>
    <property type="match status" value="1"/>
</dbReference>
<evidence type="ECO:0000313" key="4">
    <source>
        <dbReference type="Proteomes" id="UP000297890"/>
    </source>
</evidence>
<dbReference type="Pfam" id="PF00072">
    <property type="entry name" value="Response_reg"/>
    <property type="match status" value="1"/>
</dbReference>
<proteinExistence type="predicted"/>
<dbReference type="GO" id="GO:0000160">
    <property type="term" value="P:phosphorelay signal transduction system"/>
    <property type="evidence" value="ECO:0007669"/>
    <property type="project" value="InterPro"/>
</dbReference>